<evidence type="ECO:0000256" key="5">
    <source>
        <dbReference type="RuleBase" id="RU363019"/>
    </source>
</evidence>
<feature type="domain" description="PPIase cyclophilin-type" evidence="6">
    <location>
        <begin position="9"/>
        <end position="173"/>
    </location>
</feature>
<dbReference type="Proteomes" id="UP000541444">
    <property type="component" value="Unassembled WGS sequence"/>
</dbReference>
<dbReference type="Gene3D" id="2.40.100.10">
    <property type="entry name" value="Cyclophilin-like"/>
    <property type="match status" value="1"/>
</dbReference>
<evidence type="ECO:0000256" key="1">
    <source>
        <dbReference type="ARBA" id="ARBA00000971"/>
    </source>
</evidence>
<evidence type="ECO:0000313" key="8">
    <source>
        <dbReference type="Proteomes" id="UP000541444"/>
    </source>
</evidence>
<evidence type="ECO:0000256" key="4">
    <source>
        <dbReference type="ARBA" id="ARBA00023235"/>
    </source>
</evidence>
<evidence type="ECO:0000256" key="3">
    <source>
        <dbReference type="ARBA" id="ARBA00023110"/>
    </source>
</evidence>
<comment type="caution">
    <text evidence="7">The sequence shown here is derived from an EMBL/GenBank/DDBJ whole genome shotgun (WGS) entry which is preliminary data.</text>
</comment>
<dbReference type="EMBL" id="JACGCM010002811">
    <property type="protein sequence ID" value="KAF6135196.1"/>
    <property type="molecule type" value="Genomic_DNA"/>
</dbReference>
<evidence type="ECO:0000259" key="6">
    <source>
        <dbReference type="PROSITE" id="PS50072"/>
    </source>
</evidence>
<keyword evidence="8" id="KW-1185">Reference proteome</keyword>
<comment type="function">
    <text evidence="5">PPIases accelerate the folding of proteins. It catalyzes the cis-trans isomerization of proline imidic peptide bonds in oligopeptides.</text>
</comment>
<comment type="catalytic activity">
    <reaction evidence="1 5">
        <text>[protein]-peptidylproline (omega=180) = [protein]-peptidylproline (omega=0)</text>
        <dbReference type="Rhea" id="RHEA:16237"/>
        <dbReference type="Rhea" id="RHEA-COMP:10747"/>
        <dbReference type="Rhea" id="RHEA-COMP:10748"/>
        <dbReference type="ChEBI" id="CHEBI:83833"/>
        <dbReference type="ChEBI" id="CHEBI:83834"/>
        <dbReference type="EC" id="5.2.1.8"/>
    </reaction>
</comment>
<dbReference type="FunFam" id="2.40.100.10:FF:000013">
    <property type="entry name" value="Peptidyl-prolyl cis-trans isomerase"/>
    <property type="match status" value="1"/>
</dbReference>
<dbReference type="GO" id="GO:0006457">
    <property type="term" value="P:protein folding"/>
    <property type="evidence" value="ECO:0007669"/>
    <property type="project" value="TreeGrafter"/>
</dbReference>
<reference evidence="7 8" key="1">
    <citation type="journal article" date="2020" name="IScience">
        <title>Genome Sequencing of the Endangered Kingdonia uniflora (Circaeasteraceae, Ranunculales) Reveals Potential Mechanisms of Evolutionary Specialization.</title>
        <authorList>
            <person name="Sun Y."/>
            <person name="Deng T."/>
            <person name="Zhang A."/>
            <person name="Moore M.J."/>
            <person name="Landis J.B."/>
            <person name="Lin N."/>
            <person name="Zhang H."/>
            <person name="Zhang X."/>
            <person name="Huang J."/>
            <person name="Zhang X."/>
            <person name="Sun H."/>
            <person name="Wang H."/>
        </authorList>
    </citation>
    <scope>NUCLEOTIDE SEQUENCE [LARGE SCALE GENOMIC DNA]</scope>
    <source>
        <strain evidence="7">TB1705</strain>
        <tissue evidence="7">Leaf</tissue>
    </source>
</reference>
<dbReference type="GO" id="GO:0016018">
    <property type="term" value="F:cyclosporin A binding"/>
    <property type="evidence" value="ECO:0007669"/>
    <property type="project" value="TreeGrafter"/>
</dbReference>
<gene>
    <name evidence="7" type="ORF">GIB67_035267</name>
</gene>
<keyword evidence="4 5" id="KW-0413">Isomerase</keyword>
<proteinExistence type="inferred from homology"/>
<keyword evidence="3 5" id="KW-0697">Rotamase</keyword>
<dbReference type="GO" id="GO:0003755">
    <property type="term" value="F:peptidyl-prolyl cis-trans isomerase activity"/>
    <property type="evidence" value="ECO:0007669"/>
    <property type="project" value="UniProtKB-UniRule"/>
</dbReference>
<dbReference type="OrthoDB" id="193499at2759"/>
<dbReference type="PROSITE" id="PS50072">
    <property type="entry name" value="CSA_PPIASE_2"/>
    <property type="match status" value="1"/>
</dbReference>
<accession>A0A7J7KXW2</accession>
<evidence type="ECO:0000256" key="2">
    <source>
        <dbReference type="ARBA" id="ARBA00007365"/>
    </source>
</evidence>
<dbReference type="AlphaFoldDB" id="A0A7J7KXW2"/>
<dbReference type="SUPFAM" id="SSF50891">
    <property type="entry name" value="Cyclophilin-like"/>
    <property type="match status" value="1"/>
</dbReference>
<evidence type="ECO:0000313" key="7">
    <source>
        <dbReference type="EMBL" id="KAF6135196.1"/>
    </source>
</evidence>
<dbReference type="EC" id="5.2.1.8" evidence="5"/>
<dbReference type="InterPro" id="IPR029000">
    <property type="entry name" value="Cyclophilin-like_dom_sf"/>
</dbReference>
<dbReference type="PIRSF" id="PIRSF001467">
    <property type="entry name" value="Peptidylpro_ismrse"/>
    <property type="match status" value="1"/>
</dbReference>
<dbReference type="InterPro" id="IPR002130">
    <property type="entry name" value="Cyclophilin-type_PPIase_dom"/>
</dbReference>
<comment type="similarity">
    <text evidence="2 5">Belongs to the cyclophilin-type PPIase family.</text>
</comment>
<dbReference type="GO" id="GO:0005737">
    <property type="term" value="C:cytoplasm"/>
    <property type="evidence" value="ECO:0007669"/>
    <property type="project" value="TreeGrafter"/>
</dbReference>
<dbReference type="Pfam" id="PF00160">
    <property type="entry name" value="Pro_isomerase"/>
    <property type="match status" value="1"/>
</dbReference>
<dbReference type="PANTHER" id="PTHR11071:SF561">
    <property type="entry name" value="PEPTIDYL-PROLYL CIS-TRANS ISOMERASE D-RELATED"/>
    <property type="match status" value="1"/>
</dbReference>
<dbReference type="InterPro" id="IPR024936">
    <property type="entry name" value="Cyclophilin-type_PPIase"/>
</dbReference>
<organism evidence="7 8">
    <name type="scientific">Kingdonia uniflora</name>
    <dbReference type="NCBI Taxonomy" id="39325"/>
    <lineage>
        <taxon>Eukaryota</taxon>
        <taxon>Viridiplantae</taxon>
        <taxon>Streptophyta</taxon>
        <taxon>Embryophyta</taxon>
        <taxon>Tracheophyta</taxon>
        <taxon>Spermatophyta</taxon>
        <taxon>Magnoliopsida</taxon>
        <taxon>Ranunculales</taxon>
        <taxon>Circaeasteraceae</taxon>
        <taxon>Kingdonia</taxon>
    </lineage>
</organism>
<sequence length="182" mass="19840">MANTNSQVFFDITIGEKRAGRIVMELFDDVTPRTAENFRALCTGEKGIGTFGKLLHFKGSIFHRIIPDFFCQGGDFTHENGTGGDSIYGGAFDDENFIQVHSGPGTLSMANSGPNTNMSQFFICTNEFPLLNDKHVVFGKVVQGMEVVSATEKVGSPQGTTKELILKVQICLLILCIHGVMI</sequence>
<protein>
    <recommendedName>
        <fullName evidence="5">Peptidyl-prolyl cis-trans isomerase</fullName>
        <shortName evidence="5">PPIase</shortName>
        <ecNumber evidence="5">5.2.1.8</ecNumber>
    </recommendedName>
</protein>
<dbReference type="PRINTS" id="PR00153">
    <property type="entry name" value="CSAPPISMRASE"/>
</dbReference>
<name>A0A7J7KXW2_9MAGN</name>
<dbReference type="PANTHER" id="PTHR11071">
    <property type="entry name" value="PEPTIDYL-PROLYL CIS-TRANS ISOMERASE"/>
    <property type="match status" value="1"/>
</dbReference>